<gene>
    <name evidence="1" type="ORF">BD293_3115</name>
</gene>
<dbReference type="Proteomes" id="UP000320582">
    <property type="component" value="Unassembled WGS sequence"/>
</dbReference>
<protein>
    <submittedName>
        <fullName evidence="1">Uncharacterized protein</fullName>
    </submittedName>
</protein>
<dbReference type="AlphaFoldDB" id="A0A543KHE1"/>
<sequence>MVASLTLIDIFADEGQAAIVVFGGEVTFGCQTNVRK</sequence>
<organism evidence="1 2">
    <name type="scientific">Roseinatronobacter monicus</name>
    <dbReference type="NCBI Taxonomy" id="393481"/>
    <lineage>
        <taxon>Bacteria</taxon>
        <taxon>Pseudomonadati</taxon>
        <taxon>Pseudomonadota</taxon>
        <taxon>Alphaproteobacteria</taxon>
        <taxon>Rhodobacterales</taxon>
        <taxon>Paracoccaceae</taxon>
        <taxon>Roseinatronobacter</taxon>
    </lineage>
</organism>
<name>A0A543KHE1_9RHOB</name>
<keyword evidence="2" id="KW-1185">Reference proteome</keyword>
<proteinExistence type="predicted"/>
<evidence type="ECO:0000313" key="2">
    <source>
        <dbReference type="Proteomes" id="UP000320582"/>
    </source>
</evidence>
<comment type="caution">
    <text evidence="1">The sequence shown here is derived from an EMBL/GenBank/DDBJ whole genome shotgun (WGS) entry which is preliminary data.</text>
</comment>
<accession>A0A543KHE1</accession>
<evidence type="ECO:0000313" key="1">
    <source>
        <dbReference type="EMBL" id="TQM94437.1"/>
    </source>
</evidence>
<reference evidence="1 2" key="1">
    <citation type="submission" date="2019-06" db="EMBL/GenBank/DDBJ databases">
        <title>Genomic Encyclopedia of Archaeal and Bacterial Type Strains, Phase II (KMG-II): from individual species to whole genera.</title>
        <authorList>
            <person name="Goeker M."/>
        </authorList>
    </citation>
    <scope>NUCLEOTIDE SEQUENCE [LARGE SCALE GENOMIC DNA]</scope>
    <source>
        <strain evidence="1 2">DSM 18423</strain>
    </source>
</reference>
<dbReference type="EMBL" id="VFPT01000001">
    <property type="protein sequence ID" value="TQM94437.1"/>
    <property type="molecule type" value="Genomic_DNA"/>
</dbReference>